<comment type="caution">
    <text evidence="8">The sequence shown here is derived from an EMBL/GenBank/DDBJ whole genome shotgun (WGS) entry which is preliminary data.</text>
</comment>
<dbReference type="CDD" id="cd01017">
    <property type="entry name" value="AdcA"/>
    <property type="match status" value="1"/>
</dbReference>
<keyword evidence="9" id="KW-1185">Reference proteome</keyword>
<feature type="chain" id="PRO_5039331463" evidence="7">
    <location>
        <begin position="23"/>
        <end position="335"/>
    </location>
</feature>
<dbReference type="InterPro" id="IPR006128">
    <property type="entry name" value="Lipoprotein_PsaA-like"/>
</dbReference>
<feature type="signal peptide" evidence="7">
    <location>
        <begin position="1"/>
        <end position="22"/>
    </location>
</feature>
<evidence type="ECO:0000313" key="8">
    <source>
        <dbReference type="EMBL" id="KFN89219.1"/>
    </source>
</evidence>
<dbReference type="GO" id="GO:0030001">
    <property type="term" value="P:metal ion transport"/>
    <property type="evidence" value="ECO:0007669"/>
    <property type="project" value="InterPro"/>
</dbReference>
<dbReference type="GO" id="GO:0046872">
    <property type="term" value="F:metal ion binding"/>
    <property type="evidence" value="ECO:0007669"/>
    <property type="project" value="InterPro"/>
</dbReference>
<gene>
    <name evidence="8" type="ORF">TMU3MR103_2116</name>
</gene>
<name>A0A091BWV2_9ENTE</name>
<feature type="region of interest" description="Disordered" evidence="6">
    <location>
        <begin position="126"/>
        <end position="151"/>
    </location>
</feature>
<dbReference type="PANTHER" id="PTHR42953">
    <property type="entry name" value="HIGH-AFFINITY ZINC UPTAKE SYSTEM PROTEIN ZNUA-RELATED"/>
    <property type="match status" value="1"/>
</dbReference>
<dbReference type="Proteomes" id="UP000029381">
    <property type="component" value="Unassembled WGS sequence"/>
</dbReference>
<sequence>MRKKFWLTLMVLSVGSVLTACGNDSEGTSSDESNEADFSVITTFYPIYDFTQNIVGEEGNVELLVPAGTEPHDFEPSAQQIAEIQDSDAFVYHDENMETWVPDTVEGWEEGQLSIVQGTENIELMPGNEEDHDHEGEEHRGEGEHQHSHEYDPHTWVDPKLAIQEVEAIRDQLSEDYPEKEDAFAENAENYIGELEELDQEYEASFADAQQKSFVTQHAAFAYLAREYDLNQVPISGLSSEEEPSPERLAELKDYVEENDIQYIYFEENASDDIASTLADEANVELEVLNPLESLTDQQIDNGEDYISVMEDNLSALEKTTNTEGEEVQPEETDE</sequence>
<reference evidence="8 9" key="1">
    <citation type="submission" date="2014-08" db="EMBL/GenBank/DDBJ databases">
        <title>Genome sequence of Tetragenococcus muriaticus.</title>
        <authorList>
            <person name="Chuea-nongthon C."/>
            <person name="Rodtong S."/>
            <person name="Yongsawatdigul J."/>
            <person name="Steele J.L."/>
            <person name="Liu X.-y."/>
            <person name="Speers J."/>
            <person name="Glasner J.D."/>
            <person name="Neeno-Eckwall E.C."/>
        </authorList>
    </citation>
    <scope>NUCLEOTIDE SEQUENCE [LARGE SCALE GENOMIC DNA]</scope>
    <source>
        <strain evidence="8 9">3MR10-3</strain>
    </source>
</reference>
<evidence type="ECO:0000256" key="3">
    <source>
        <dbReference type="ARBA" id="ARBA00022729"/>
    </source>
</evidence>
<dbReference type="AlphaFoldDB" id="A0A091BWV2"/>
<dbReference type="PROSITE" id="PS51257">
    <property type="entry name" value="PROKAR_LIPOPROTEIN"/>
    <property type="match status" value="1"/>
</dbReference>
<dbReference type="Gene3D" id="3.40.50.1980">
    <property type="entry name" value="Nitrogenase molybdenum iron protein domain"/>
    <property type="match status" value="2"/>
</dbReference>
<evidence type="ECO:0000256" key="4">
    <source>
        <dbReference type="RuleBase" id="RU003512"/>
    </source>
</evidence>
<dbReference type="EMBL" id="JPVT01000237">
    <property type="protein sequence ID" value="KFN89219.1"/>
    <property type="molecule type" value="Genomic_DNA"/>
</dbReference>
<comment type="similarity">
    <text evidence="1 4">Belongs to the bacterial solute-binding protein 9 family.</text>
</comment>
<dbReference type="RefSeq" id="WP_052074224.1">
    <property type="nucleotide sequence ID" value="NZ_JPVT01000237.1"/>
</dbReference>
<evidence type="ECO:0000256" key="7">
    <source>
        <dbReference type="SAM" id="SignalP"/>
    </source>
</evidence>
<organism evidence="8 9">
    <name type="scientific">Tetragenococcus muriaticus 3MR10-3</name>
    <dbReference type="NCBI Taxonomy" id="1302648"/>
    <lineage>
        <taxon>Bacteria</taxon>
        <taxon>Bacillati</taxon>
        <taxon>Bacillota</taxon>
        <taxon>Bacilli</taxon>
        <taxon>Lactobacillales</taxon>
        <taxon>Enterococcaceae</taxon>
        <taxon>Tetragenococcus</taxon>
    </lineage>
</organism>
<dbReference type="PATRIC" id="fig|1302648.3.peg.2069"/>
<evidence type="ECO:0000256" key="6">
    <source>
        <dbReference type="SAM" id="MobiDB-lite"/>
    </source>
</evidence>
<dbReference type="InterPro" id="IPR050492">
    <property type="entry name" value="Bact_metal-bind_prot9"/>
</dbReference>
<evidence type="ECO:0000256" key="2">
    <source>
        <dbReference type="ARBA" id="ARBA00022448"/>
    </source>
</evidence>
<keyword evidence="8" id="KW-0449">Lipoprotein</keyword>
<dbReference type="PRINTS" id="PR00691">
    <property type="entry name" value="ADHESINB"/>
</dbReference>
<dbReference type="PRINTS" id="PR00690">
    <property type="entry name" value="ADHESNFAMILY"/>
</dbReference>
<protein>
    <submittedName>
        <fullName evidence="8">Putative zinc-binding lipoprotein</fullName>
    </submittedName>
</protein>
<evidence type="ECO:0000313" key="9">
    <source>
        <dbReference type="Proteomes" id="UP000029381"/>
    </source>
</evidence>
<dbReference type="InterPro" id="IPR006129">
    <property type="entry name" value="AdhesinB"/>
</dbReference>
<keyword evidence="5" id="KW-0175">Coiled coil</keyword>
<feature type="coiled-coil region" evidence="5">
    <location>
        <begin position="181"/>
        <end position="212"/>
    </location>
</feature>
<evidence type="ECO:0000256" key="1">
    <source>
        <dbReference type="ARBA" id="ARBA00011028"/>
    </source>
</evidence>
<dbReference type="InterPro" id="IPR006127">
    <property type="entry name" value="ZnuA-like"/>
</dbReference>
<keyword evidence="2 4" id="KW-0813">Transport</keyword>
<dbReference type="SUPFAM" id="SSF53807">
    <property type="entry name" value="Helical backbone' metal receptor"/>
    <property type="match status" value="1"/>
</dbReference>
<accession>A0A091BWV2</accession>
<dbReference type="Pfam" id="PF01297">
    <property type="entry name" value="ZnuA"/>
    <property type="match status" value="1"/>
</dbReference>
<keyword evidence="3 7" id="KW-0732">Signal</keyword>
<evidence type="ECO:0000256" key="5">
    <source>
        <dbReference type="SAM" id="Coils"/>
    </source>
</evidence>
<dbReference type="PANTHER" id="PTHR42953:SF3">
    <property type="entry name" value="HIGH-AFFINITY ZINC UPTAKE SYSTEM PROTEIN ZNUA"/>
    <property type="match status" value="1"/>
</dbReference>
<proteinExistence type="inferred from homology"/>
<dbReference type="GO" id="GO:0007155">
    <property type="term" value="P:cell adhesion"/>
    <property type="evidence" value="ECO:0007669"/>
    <property type="project" value="InterPro"/>
</dbReference>
<feature type="compositionally biased region" description="Basic and acidic residues" evidence="6">
    <location>
        <begin position="129"/>
        <end position="151"/>
    </location>
</feature>